<feature type="region of interest" description="Disordered" evidence="5">
    <location>
        <begin position="190"/>
        <end position="239"/>
    </location>
</feature>
<keyword evidence="4" id="KW-0067">ATP-binding</keyword>
<evidence type="ECO:0000256" key="4">
    <source>
        <dbReference type="RuleBase" id="RU362109"/>
    </source>
</evidence>
<dbReference type="GeneID" id="100907948"/>
<feature type="domain" description="UBC core" evidence="6">
    <location>
        <begin position="4"/>
        <end position="170"/>
    </location>
</feature>
<evidence type="ECO:0000256" key="2">
    <source>
        <dbReference type="ARBA" id="ARBA00022786"/>
    </source>
</evidence>
<protein>
    <submittedName>
        <fullName evidence="8">Ubiquitin-conjugating enzyme E2 R2</fullName>
    </submittedName>
</protein>
<evidence type="ECO:0000313" key="7">
    <source>
        <dbReference type="Proteomes" id="UP000694867"/>
    </source>
</evidence>
<evidence type="ECO:0000259" key="6">
    <source>
        <dbReference type="PROSITE" id="PS50127"/>
    </source>
</evidence>
<reference evidence="8" key="1">
    <citation type="submission" date="2025-08" db="UniProtKB">
        <authorList>
            <consortium name="RefSeq"/>
        </authorList>
    </citation>
    <scope>IDENTIFICATION</scope>
</reference>
<organism evidence="7 8">
    <name type="scientific">Galendromus occidentalis</name>
    <name type="common">western predatory mite</name>
    <dbReference type="NCBI Taxonomy" id="34638"/>
    <lineage>
        <taxon>Eukaryota</taxon>
        <taxon>Metazoa</taxon>
        <taxon>Ecdysozoa</taxon>
        <taxon>Arthropoda</taxon>
        <taxon>Chelicerata</taxon>
        <taxon>Arachnida</taxon>
        <taxon>Acari</taxon>
        <taxon>Parasitiformes</taxon>
        <taxon>Mesostigmata</taxon>
        <taxon>Gamasina</taxon>
        <taxon>Phytoseioidea</taxon>
        <taxon>Phytoseiidae</taxon>
        <taxon>Typhlodrominae</taxon>
        <taxon>Galendromus</taxon>
    </lineage>
</organism>
<evidence type="ECO:0000256" key="1">
    <source>
        <dbReference type="ARBA" id="ARBA00022679"/>
    </source>
</evidence>
<keyword evidence="7" id="KW-1185">Reference proteome</keyword>
<dbReference type="PROSITE" id="PS50127">
    <property type="entry name" value="UBC_2"/>
    <property type="match status" value="1"/>
</dbReference>
<dbReference type="InterPro" id="IPR016135">
    <property type="entry name" value="UBQ-conjugating_enzyme/RWD"/>
</dbReference>
<feature type="active site" description="Glycyl thioester intermediate" evidence="3">
    <location>
        <position position="89"/>
    </location>
</feature>
<dbReference type="AlphaFoldDB" id="A0AAJ6QUG1"/>
<evidence type="ECO:0000313" key="8">
    <source>
        <dbReference type="RefSeq" id="XP_003744401.1"/>
    </source>
</evidence>
<dbReference type="FunFam" id="3.10.110.10:FF:000051">
    <property type="entry name" value="ubiquitin-conjugating enzyme E2 R2-like"/>
    <property type="match status" value="1"/>
</dbReference>
<comment type="similarity">
    <text evidence="4">Belongs to the ubiquitin-conjugating enzyme family.</text>
</comment>
<gene>
    <name evidence="8" type="primary">LOC100907948</name>
</gene>
<dbReference type="CDD" id="cd23803">
    <property type="entry name" value="UBCc_UBE2R"/>
    <property type="match status" value="1"/>
</dbReference>
<dbReference type="Pfam" id="PF00179">
    <property type="entry name" value="UQ_con"/>
    <property type="match status" value="1"/>
</dbReference>
<dbReference type="InterPro" id="IPR023313">
    <property type="entry name" value="UBQ-conjugating_AS"/>
</dbReference>
<evidence type="ECO:0000256" key="3">
    <source>
        <dbReference type="PROSITE-ProRule" id="PRU10133"/>
    </source>
</evidence>
<dbReference type="SUPFAM" id="SSF54495">
    <property type="entry name" value="UBC-like"/>
    <property type="match status" value="1"/>
</dbReference>
<sequence>MESVAKKCLQKELKKLMDEGAEGFTVKLLSEENIFEWEVGIFGPPQTLYEGGYFKLLMRFPANYPFSPPTVSFLTRMWHPNVYENGEICISILHPAGDDPHSGEPASERWNPAQSVQSVIVSVISLLNEPNTFSPANVDASVMYRKWKESKGENNDYVEYVRKIVSESQEEAARDGVKVPLTTEEYIATKRSSLNRNNVEDTDFGTGFATDDDYGYDEDDDESEGETLSETADSGNGDS</sequence>
<proteinExistence type="inferred from homology"/>
<dbReference type="GO" id="GO:0016740">
    <property type="term" value="F:transferase activity"/>
    <property type="evidence" value="ECO:0007669"/>
    <property type="project" value="UniProtKB-KW"/>
</dbReference>
<dbReference type="Proteomes" id="UP000694867">
    <property type="component" value="Unplaced"/>
</dbReference>
<keyword evidence="2 4" id="KW-0833">Ubl conjugation pathway</keyword>
<dbReference type="InterPro" id="IPR050113">
    <property type="entry name" value="Ub_conjugating_enzyme"/>
</dbReference>
<dbReference type="PROSITE" id="PS00183">
    <property type="entry name" value="UBC_1"/>
    <property type="match status" value="1"/>
</dbReference>
<dbReference type="KEGG" id="goe:100907948"/>
<feature type="compositionally biased region" description="Acidic residues" evidence="5">
    <location>
        <begin position="210"/>
        <end position="227"/>
    </location>
</feature>
<dbReference type="PANTHER" id="PTHR24067">
    <property type="entry name" value="UBIQUITIN-CONJUGATING ENZYME E2"/>
    <property type="match status" value="1"/>
</dbReference>
<dbReference type="GO" id="GO:0005524">
    <property type="term" value="F:ATP binding"/>
    <property type="evidence" value="ECO:0007669"/>
    <property type="project" value="UniProtKB-UniRule"/>
</dbReference>
<keyword evidence="1" id="KW-0808">Transferase</keyword>
<accession>A0AAJ6QUG1</accession>
<dbReference type="InterPro" id="IPR000608">
    <property type="entry name" value="UBC"/>
</dbReference>
<dbReference type="RefSeq" id="XP_003744401.1">
    <property type="nucleotide sequence ID" value="XM_003744353.1"/>
</dbReference>
<name>A0AAJ6QUG1_9ACAR</name>
<evidence type="ECO:0000256" key="5">
    <source>
        <dbReference type="SAM" id="MobiDB-lite"/>
    </source>
</evidence>
<dbReference type="SMART" id="SM00212">
    <property type="entry name" value="UBCc"/>
    <property type="match status" value="1"/>
</dbReference>
<keyword evidence="4" id="KW-0547">Nucleotide-binding</keyword>
<dbReference type="Gene3D" id="3.10.110.10">
    <property type="entry name" value="Ubiquitin Conjugating Enzyme"/>
    <property type="match status" value="1"/>
</dbReference>